<sequence>MTTSRSDIPTGRPLGWKASDEAFAVWLADLQGNPRRRARVQREVLIVPAWAAATRRYMDRTKKYRQLIRELPKNEEGKA</sequence>
<evidence type="ECO:0000313" key="1">
    <source>
        <dbReference type="EMBL" id="QPE04111.1"/>
    </source>
</evidence>
<organism evidence="1 2">
    <name type="scientific">Microbacterium schleiferi</name>
    <dbReference type="NCBI Taxonomy" id="69362"/>
    <lineage>
        <taxon>Bacteria</taxon>
        <taxon>Bacillati</taxon>
        <taxon>Actinomycetota</taxon>
        <taxon>Actinomycetes</taxon>
        <taxon>Micrococcales</taxon>
        <taxon>Microbacteriaceae</taxon>
        <taxon>Microbacterium</taxon>
    </lineage>
</organism>
<protein>
    <submittedName>
        <fullName evidence="1">Uncharacterized protein</fullName>
    </submittedName>
</protein>
<keyword evidence="2" id="KW-1185">Reference proteome</keyword>
<dbReference type="KEGG" id="msf:IT882_13005"/>
<reference evidence="1 2" key="1">
    <citation type="submission" date="2020-11" db="EMBL/GenBank/DDBJ databases">
        <title>Amino acid is mineralized and recycled by bacteria in oceanic microbiome.</title>
        <authorList>
            <person name="Zheng L.Y."/>
        </authorList>
    </citation>
    <scope>NUCLEOTIDE SEQUENCE [LARGE SCALE GENOMIC DNA]</scope>
    <source>
        <strain evidence="1 2">A32-1</strain>
    </source>
</reference>
<proteinExistence type="predicted"/>
<dbReference type="AlphaFoldDB" id="A0A7S8RGH8"/>
<dbReference type="Proteomes" id="UP000594480">
    <property type="component" value="Chromosome"/>
</dbReference>
<accession>A0A7S8RGH8</accession>
<name>A0A7S8RGH8_9MICO</name>
<gene>
    <name evidence="1" type="ORF">IT882_13005</name>
</gene>
<evidence type="ECO:0000313" key="2">
    <source>
        <dbReference type="Proteomes" id="UP000594480"/>
    </source>
</evidence>
<dbReference type="RefSeq" id="WP_195692202.1">
    <property type="nucleotide sequence ID" value="NZ_CP064760.1"/>
</dbReference>
<dbReference type="EMBL" id="CP064760">
    <property type="protein sequence ID" value="QPE04111.1"/>
    <property type="molecule type" value="Genomic_DNA"/>
</dbReference>